<dbReference type="STRING" id="984486.A0A1E3R0P1"/>
<dbReference type="PANTHER" id="PTHR22603">
    <property type="entry name" value="CHOLINE/ETHANOALAMINE KINASE"/>
    <property type="match status" value="1"/>
</dbReference>
<proteinExistence type="inferred from homology"/>
<dbReference type="SUPFAM" id="SSF56112">
    <property type="entry name" value="Protein kinase-like (PK-like)"/>
    <property type="match status" value="1"/>
</dbReference>
<dbReference type="GO" id="GO:0006646">
    <property type="term" value="P:phosphatidylethanolamine biosynthetic process"/>
    <property type="evidence" value="ECO:0007669"/>
    <property type="project" value="TreeGrafter"/>
</dbReference>
<evidence type="ECO:0000259" key="3">
    <source>
        <dbReference type="Pfam" id="PF04428"/>
    </source>
</evidence>
<dbReference type="OrthoDB" id="10267235at2759"/>
<dbReference type="GeneID" id="30145505"/>
<evidence type="ECO:0000256" key="1">
    <source>
        <dbReference type="ARBA" id="ARBA00038211"/>
    </source>
</evidence>
<keyword evidence="5" id="KW-1185">Reference proteome</keyword>
<feature type="domain" description="Choline kinase N-terminal" evidence="3">
    <location>
        <begin position="63"/>
        <end position="101"/>
    </location>
</feature>
<evidence type="ECO:0000256" key="2">
    <source>
        <dbReference type="SAM" id="MobiDB-lite"/>
    </source>
</evidence>
<dbReference type="Gene3D" id="3.90.1200.10">
    <property type="match status" value="1"/>
</dbReference>
<reference evidence="5" key="1">
    <citation type="submission" date="2016-05" db="EMBL/GenBank/DDBJ databases">
        <title>Comparative genomics of biotechnologically important yeasts.</title>
        <authorList>
            <consortium name="DOE Joint Genome Institute"/>
            <person name="Riley R."/>
            <person name="Haridas S."/>
            <person name="Wolfe K.H."/>
            <person name="Lopes M.R."/>
            <person name="Hittinger C.T."/>
            <person name="Goker M."/>
            <person name="Salamov A."/>
            <person name="Wisecaver J."/>
            <person name="Long T.M."/>
            <person name="Aerts A.L."/>
            <person name="Barry K."/>
            <person name="Choi C."/>
            <person name="Clum A."/>
            <person name="Coughlan A.Y."/>
            <person name="Deshpande S."/>
            <person name="Douglass A.P."/>
            <person name="Hanson S.J."/>
            <person name="Klenk H.-P."/>
            <person name="Labutti K."/>
            <person name="Lapidus A."/>
            <person name="Lindquist E."/>
            <person name="Lipzen A."/>
            <person name="Meier-Kolthoff J.P."/>
            <person name="Ohm R.A."/>
            <person name="Otillar R.P."/>
            <person name="Pangilinan J."/>
            <person name="Peng Y."/>
            <person name="Rokas A."/>
            <person name="Rosa C.A."/>
            <person name="Scheuner C."/>
            <person name="Sibirny A.A."/>
            <person name="Slot J.C."/>
            <person name="Stielow J.B."/>
            <person name="Sun H."/>
            <person name="Kurtzman C.P."/>
            <person name="Blackwell M."/>
            <person name="Grigoriev I.V."/>
            <person name="Jeffries T.W."/>
        </authorList>
    </citation>
    <scope>NUCLEOTIDE SEQUENCE [LARGE SCALE GENOMIC DNA]</scope>
    <source>
        <strain evidence="5">NRRL Y-12698</strain>
    </source>
</reference>
<dbReference type="RefSeq" id="XP_018988275.1">
    <property type="nucleotide sequence ID" value="XM_019127652.1"/>
</dbReference>
<comment type="similarity">
    <text evidence="1">Belongs to the choline/ethanolamine kinase family.</text>
</comment>
<sequence>MDTLATEKPRSRSRSMSRSRSRSNIRPVLTPLLSSNQVKQVPRRRSHSRRPSLSRQSSGSVDEVPHIKANLDNSLPLDFMKEEIMIIVKALRIKHWHKLPESAASRIKVNRISGALTNSIYKLNLDECPALLLRVYGKNVDEIIDREAELIILKRLSSKRIGPRLLGTFTNGRFEQFLDGFITLNKDQLRNKYISQMIAKRMKELHVNMELEAKDTHPMSWALIDKWFPLAEEVVKSYEANPDVSEADFLLTNFATFKKNVQAYRTWLMNKYGKAEFPREVLCFCHNDTQYGNLLLHSSLLEDSKTEVAKVIEKMESLSLDFDSDKLAAASHSNLVVIDLEYSGPNCPPFEFANHFSEWMADYLDATNSHYLDERKYPTTEEQLNFFRVYTEFSGRATDPADSTRPDEAATKKLFNETIWWRGTVSVYWCLWGIVQNGPWKPTPTPEAATGEGFLGTYKFSTETEEGDDQGAEVEITESSDDAFSYIRYSQQKAAMFYGDAVQLGIVDRDAICERYLTQGEGADEGHVKFLSVKELD</sequence>
<dbReference type="GO" id="GO:0004103">
    <property type="term" value="F:choline kinase activity"/>
    <property type="evidence" value="ECO:0007669"/>
    <property type="project" value="TreeGrafter"/>
</dbReference>
<feature type="compositionally biased region" description="Basic residues" evidence="2">
    <location>
        <begin position="41"/>
        <end position="52"/>
    </location>
</feature>
<accession>A0A1E3R0P1</accession>
<dbReference type="InterPro" id="IPR007521">
    <property type="entry name" value="Choline_kin_N"/>
</dbReference>
<name>A0A1E3R0P1_9ASCO</name>
<feature type="compositionally biased region" description="Basic and acidic residues" evidence="2">
    <location>
        <begin position="1"/>
        <end position="10"/>
    </location>
</feature>
<dbReference type="AlphaFoldDB" id="A0A1E3R0P1"/>
<dbReference type="EMBL" id="KV454426">
    <property type="protein sequence ID" value="ODQ82947.1"/>
    <property type="molecule type" value="Genomic_DNA"/>
</dbReference>
<protein>
    <recommendedName>
        <fullName evidence="3">Choline kinase N-terminal domain-containing protein</fullName>
    </recommendedName>
</protein>
<feature type="region of interest" description="Disordered" evidence="2">
    <location>
        <begin position="1"/>
        <end position="65"/>
    </location>
</feature>
<dbReference type="PANTHER" id="PTHR22603:SF93">
    <property type="entry name" value="RE24176P"/>
    <property type="match status" value="1"/>
</dbReference>
<dbReference type="Pfam" id="PF01633">
    <property type="entry name" value="Choline_kinase"/>
    <property type="match status" value="1"/>
</dbReference>
<organism evidence="4 5">
    <name type="scientific">Babjeviella inositovora NRRL Y-12698</name>
    <dbReference type="NCBI Taxonomy" id="984486"/>
    <lineage>
        <taxon>Eukaryota</taxon>
        <taxon>Fungi</taxon>
        <taxon>Dikarya</taxon>
        <taxon>Ascomycota</taxon>
        <taxon>Saccharomycotina</taxon>
        <taxon>Pichiomycetes</taxon>
        <taxon>Serinales incertae sedis</taxon>
        <taxon>Babjeviella</taxon>
    </lineage>
</organism>
<dbReference type="Pfam" id="PF04428">
    <property type="entry name" value="Choline_kin_N"/>
    <property type="match status" value="1"/>
</dbReference>
<dbReference type="GO" id="GO:0004305">
    <property type="term" value="F:ethanolamine kinase activity"/>
    <property type="evidence" value="ECO:0007669"/>
    <property type="project" value="TreeGrafter"/>
</dbReference>
<gene>
    <name evidence="4" type="ORF">BABINDRAFT_159427</name>
</gene>
<dbReference type="GO" id="GO:0005737">
    <property type="term" value="C:cytoplasm"/>
    <property type="evidence" value="ECO:0007669"/>
    <property type="project" value="TreeGrafter"/>
</dbReference>
<dbReference type="Gene3D" id="3.30.200.20">
    <property type="entry name" value="Phosphorylase Kinase, domain 1"/>
    <property type="match status" value="1"/>
</dbReference>
<evidence type="ECO:0000313" key="5">
    <source>
        <dbReference type="Proteomes" id="UP000094336"/>
    </source>
</evidence>
<dbReference type="InterPro" id="IPR011009">
    <property type="entry name" value="Kinase-like_dom_sf"/>
</dbReference>
<dbReference type="Proteomes" id="UP000094336">
    <property type="component" value="Unassembled WGS sequence"/>
</dbReference>
<evidence type="ECO:0000313" key="4">
    <source>
        <dbReference type="EMBL" id="ODQ82947.1"/>
    </source>
</evidence>
<feature type="compositionally biased region" description="Basic residues" evidence="2">
    <location>
        <begin position="11"/>
        <end position="23"/>
    </location>
</feature>
<dbReference type="CDD" id="cd05157">
    <property type="entry name" value="ETNK_euk"/>
    <property type="match status" value="1"/>
</dbReference>